<keyword evidence="3" id="KW-1185">Reference proteome</keyword>
<dbReference type="EMBL" id="BNEE01000006">
    <property type="protein sequence ID" value="GHI86046.1"/>
    <property type="molecule type" value="Genomic_DNA"/>
</dbReference>
<protein>
    <recommendedName>
        <fullName evidence="4">Secreted protein</fullName>
    </recommendedName>
</protein>
<keyword evidence="1" id="KW-0732">Signal</keyword>
<evidence type="ECO:0008006" key="4">
    <source>
        <dbReference type="Google" id="ProtNLM"/>
    </source>
</evidence>
<feature type="chain" id="PRO_5037057087" description="Secreted protein" evidence="1">
    <location>
        <begin position="27"/>
        <end position="120"/>
    </location>
</feature>
<comment type="caution">
    <text evidence="2">The sequence shown here is derived from an EMBL/GenBank/DDBJ whole genome shotgun (WGS) entry which is preliminary data.</text>
</comment>
<evidence type="ECO:0000313" key="2">
    <source>
        <dbReference type="EMBL" id="GHI86046.1"/>
    </source>
</evidence>
<gene>
    <name evidence="2" type="ORF">Sxan_34100</name>
</gene>
<organism evidence="2 3">
    <name type="scientific">Streptomyces xanthophaeus</name>
    <dbReference type="NCBI Taxonomy" id="67385"/>
    <lineage>
        <taxon>Bacteria</taxon>
        <taxon>Bacillati</taxon>
        <taxon>Actinomycetota</taxon>
        <taxon>Actinomycetes</taxon>
        <taxon>Kitasatosporales</taxon>
        <taxon>Streptomycetaceae</taxon>
        <taxon>Streptomyces</taxon>
    </lineage>
</organism>
<evidence type="ECO:0000256" key="1">
    <source>
        <dbReference type="SAM" id="SignalP"/>
    </source>
</evidence>
<proteinExistence type="predicted"/>
<reference evidence="2" key="1">
    <citation type="submission" date="2020-09" db="EMBL/GenBank/DDBJ databases">
        <title>Whole genome shotgun sequence of Streptomyces xanthophaeus NBRC 12829.</title>
        <authorList>
            <person name="Komaki H."/>
            <person name="Tamura T."/>
        </authorList>
    </citation>
    <scope>NUCLEOTIDE SEQUENCE</scope>
    <source>
        <strain evidence="2">NBRC 12829</strain>
    </source>
</reference>
<name>A0A919LD50_9ACTN</name>
<feature type="signal peptide" evidence="1">
    <location>
        <begin position="1"/>
        <end position="26"/>
    </location>
</feature>
<evidence type="ECO:0000313" key="3">
    <source>
        <dbReference type="Proteomes" id="UP000600026"/>
    </source>
</evidence>
<dbReference type="RefSeq" id="WP_051859139.1">
    <property type="nucleotide sequence ID" value="NZ_BNEE01000006.1"/>
</dbReference>
<dbReference type="OrthoDB" id="4253971at2"/>
<dbReference type="AlphaFoldDB" id="A0A919LD50"/>
<dbReference type="Proteomes" id="UP000600026">
    <property type="component" value="Unassembled WGS sequence"/>
</dbReference>
<sequence>MRLRNALAAALGAAVLIVAMPGSASAATGSLDFKYGDVADPTEWQIQFPNLNECYAVPKVDGAYVDAYAPENRSNADAAMFLDAACEDPGEDGKEVLLHPGDTRGNEYHFRSVRFLLSSG</sequence>
<accession>A0A919LD50</accession>